<comment type="caution">
    <text evidence="1">The sequence shown here is derived from an EMBL/GenBank/DDBJ whole genome shotgun (WGS) entry which is preliminary data.</text>
</comment>
<evidence type="ECO:0000313" key="1">
    <source>
        <dbReference type="EMBL" id="KKK63248.1"/>
    </source>
</evidence>
<gene>
    <name evidence="1" type="ORF">LCGC14_2996180</name>
</gene>
<accession>A0A0F8X2U5</accession>
<protein>
    <submittedName>
        <fullName evidence="1">Uncharacterized protein</fullName>
    </submittedName>
</protein>
<proteinExistence type="predicted"/>
<dbReference type="EMBL" id="LAZR01061604">
    <property type="protein sequence ID" value="KKK63248.1"/>
    <property type="molecule type" value="Genomic_DNA"/>
</dbReference>
<name>A0A0F8X2U5_9ZZZZ</name>
<sequence length="56" mass="6289">SNIPTGSTVNTATLTIYSKGTDASDNARALEIYRIIRKYFPFQYTTAISFIAKKIR</sequence>
<dbReference type="AlphaFoldDB" id="A0A0F8X2U5"/>
<reference evidence="1" key="1">
    <citation type="journal article" date="2015" name="Nature">
        <title>Complex archaea that bridge the gap between prokaryotes and eukaryotes.</title>
        <authorList>
            <person name="Spang A."/>
            <person name="Saw J.H."/>
            <person name="Jorgensen S.L."/>
            <person name="Zaremba-Niedzwiedzka K."/>
            <person name="Martijn J."/>
            <person name="Lind A.E."/>
            <person name="van Eijk R."/>
            <person name="Schleper C."/>
            <person name="Guy L."/>
            <person name="Ettema T.J."/>
        </authorList>
    </citation>
    <scope>NUCLEOTIDE SEQUENCE</scope>
</reference>
<feature type="non-terminal residue" evidence="1">
    <location>
        <position position="1"/>
    </location>
</feature>
<organism evidence="1">
    <name type="scientific">marine sediment metagenome</name>
    <dbReference type="NCBI Taxonomy" id="412755"/>
    <lineage>
        <taxon>unclassified sequences</taxon>
        <taxon>metagenomes</taxon>
        <taxon>ecological metagenomes</taxon>
    </lineage>
</organism>